<dbReference type="EMBL" id="VDEP01000405">
    <property type="protein sequence ID" value="KAA1088642.1"/>
    <property type="molecule type" value="Genomic_DNA"/>
</dbReference>
<feature type="compositionally biased region" description="Basic and acidic residues" evidence="1">
    <location>
        <begin position="463"/>
        <end position="473"/>
    </location>
</feature>
<comment type="caution">
    <text evidence="2">The sequence shown here is derived from an EMBL/GenBank/DDBJ whole genome shotgun (WGS) entry which is preliminary data.</text>
</comment>
<feature type="compositionally biased region" description="Basic residues" evidence="1">
    <location>
        <begin position="139"/>
        <end position="149"/>
    </location>
</feature>
<evidence type="ECO:0000313" key="2">
    <source>
        <dbReference type="EMBL" id="KAA1088642.1"/>
    </source>
</evidence>
<accession>A0A5B0NJ55</accession>
<protein>
    <submittedName>
        <fullName evidence="2">Uncharacterized protein</fullName>
    </submittedName>
</protein>
<feature type="region of interest" description="Disordered" evidence="1">
    <location>
        <begin position="540"/>
        <end position="666"/>
    </location>
</feature>
<feature type="compositionally biased region" description="Polar residues" evidence="1">
    <location>
        <begin position="311"/>
        <end position="321"/>
    </location>
</feature>
<feature type="compositionally biased region" description="Polar residues" evidence="1">
    <location>
        <begin position="113"/>
        <end position="130"/>
    </location>
</feature>
<feature type="region of interest" description="Disordered" evidence="1">
    <location>
        <begin position="370"/>
        <end position="503"/>
    </location>
</feature>
<reference evidence="2 3" key="1">
    <citation type="submission" date="2019-05" db="EMBL/GenBank/DDBJ databases">
        <title>Emergence of the Ug99 lineage of the wheat stem rust pathogen through somatic hybridization.</title>
        <authorList>
            <person name="Li F."/>
            <person name="Upadhyaya N.M."/>
            <person name="Sperschneider J."/>
            <person name="Matny O."/>
            <person name="Nguyen-Phuc H."/>
            <person name="Mago R."/>
            <person name="Raley C."/>
            <person name="Miller M.E."/>
            <person name="Silverstein K.A.T."/>
            <person name="Henningsen E."/>
            <person name="Hirsch C.D."/>
            <person name="Visser B."/>
            <person name="Pretorius Z.A."/>
            <person name="Steffenson B.J."/>
            <person name="Schwessinger B."/>
            <person name="Dodds P.N."/>
            <person name="Figueroa M."/>
        </authorList>
    </citation>
    <scope>NUCLEOTIDE SEQUENCE [LARGE SCALE GENOMIC DNA]</scope>
    <source>
        <strain evidence="2 3">Ug99</strain>
    </source>
</reference>
<feature type="compositionally biased region" description="Basic and acidic residues" evidence="1">
    <location>
        <begin position="160"/>
        <end position="174"/>
    </location>
</feature>
<feature type="region of interest" description="Disordered" evidence="1">
    <location>
        <begin position="113"/>
        <end position="244"/>
    </location>
</feature>
<name>A0A5B0NJ55_PUCGR</name>
<feature type="compositionally biased region" description="Basic and acidic residues" evidence="1">
    <location>
        <begin position="653"/>
        <end position="666"/>
    </location>
</feature>
<feature type="compositionally biased region" description="Polar residues" evidence="1">
    <location>
        <begin position="415"/>
        <end position="431"/>
    </location>
</feature>
<feature type="compositionally biased region" description="Low complexity" evidence="1">
    <location>
        <begin position="383"/>
        <end position="396"/>
    </location>
</feature>
<feature type="compositionally biased region" description="Basic and acidic residues" evidence="1">
    <location>
        <begin position="559"/>
        <end position="569"/>
    </location>
</feature>
<gene>
    <name evidence="2" type="ORF">PGTUg99_011994</name>
</gene>
<dbReference type="Proteomes" id="UP000325313">
    <property type="component" value="Unassembled WGS sequence"/>
</dbReference>
<evidence type="ECO:0000256" key="1">
    <source>
        <dbReference type="SAM" id="MobiDB-lite"/>
    </source>
</evidence>
<feature type="compositionally biased region" description="Polar residues" evidence="1">
    <location>
        <begin position="269"/>
        <end position="281"/>
    </location>
</feature>
<dbReference type="AlphaFoldDB" id="A0A5B0NJ55"/>
<evidence type="ECO:0000313" key="3">
    <source>
        <dbReference type="Proteomes" id="UP000325313"/>
    </source>
</evidence>
<feature type="compositionally biased region" description="Polar residues" evidence="1">
    <location>
        <begin position="570"/>
        <end position="597"/>
    </location>
</feature>
<feature type="compositionally biased region" description="Low complexity" evidence="1">
    <location>
        <begin position="540"/>
        <end position="557"/>
    </location>
</feature>
<feature type="compositionally biased region" description="Polar residues" evidence="1">
    <location>
        <begin position="330"/>
        <end position="352"/>
    </location>
</feature>
<sequence length="666" mass="71413">MQKVGIAKFFAQYFRKHFESLSQYLWNPFRKGRKTFAIPFARDCVTHQDQDQYSEHHSTPFRPIPLNKIGVSAIEGALTSQISVRLLADRLPIVISDDQTCSSRAINTMSVASQTTPVKTYSQAVSGSEGTRSEPASKIVKKVSRKPKKQFNSPEIVPSEWDRDSDSSAKRNETRPSASSVIRPAKAEVKTNEIASSAKADKIKVKKNQPDSSPHEEANKKKTTRSNDPLPNVDPFKSKEKVSKLIDKDSISHLTFKKVDREALAVDKTANTVTSSNSSDQAPRADVASGRVDPLSEAAKTLLNGPKTFNEPINRSTQKSLDNYFVPQGRTVQSVSSQSSDHPGSSTTSDSVLPSDGSDLDIITALVEAKDLTGAPRGRHSAKISPSLSSASSGGEAKSRVLPLSGEDEGRGPESRSSQIGVGTPNRSSALDHSGGVPEDLQLESEVGIRRVLAHSEGQELPEGERRRSDADSSSRSPNATAGGRTVSDPTSRAPDRESASTADVLPFEQLSLSLSADVPANSTLAVPELRSELLNVPAGVLPSSSASSPSGTVSGAPIDKKEGKRSSSEEQLQPSAQQKGKGTKLGTSSQLQSSPSGLKLYERQGKTPASPSAFHSSGNDKTQPYDSSSVSSVRVHEKSERRGRESSSTPRGRTDSKKLTSDEYI</sequence>
<organism evidence="2 3">
    <name type="scientific">Puccinia graminis f. sp. tritici</name>
    <dbReference type="NCBI Taxonomy" id="56615"/>
    <lineage>
        <taxon>Eukaryota</taxon>
        <taxon>Fungi</taxon>
        <taxon>Dikarya</taxon>
        <taxon>Basidiomycota</taxon>
        <taxon>Pucciniomycotina</taxon>
        <taxon>Pucciniomycetes</taxon>
        <taxon>Pucciniales</taxon>
        <taxon>Pucciniaceae</taxon>
        <taxon>Puccinia</taxon>
    </lineage>
</organism>
<proteinExistence type="predicted"/>
<feature type="region of interest" description="Disordered" evidence="1">
    <location>
        <begin position="257"/>
        <end position="357"/>
    </location>
</feature>
<feature type="compositionally biased region" description="Polar residues" evidence="1">
    <location>
        <begin position="608"/>
        <end position="633"/>
    </location>
</feature>
<feature type="compositionally biased region" description="Basic and acidic residues" evidence="1">
    <location>
        <begin position="635"/>
        <end position="646"/>
    </location>
</feature>